<dbReference type="PANTHER" id="PTHR46080:SF3">
    <property type="entry name" value="MITOCHONDRIAL SUBSTRATE CARRIER FAMILY PROTEIN"/>
    <property type="match status" value="1"/>
</dbReference>
<evidence type="ECO:0008006" key="7">
    <source>
        <dbReference type="Google" id="ProtNLM"/>
    </source>
</evidence>
<name>A0A6N2LZ60_SALVM</name>
<evidence type="ECO:0000256" key="1">
    <source>
        <dbReference type="ARBA" id="ARBA00004141"/>
    </source>
</evidence>
<dbReference type="Pfam" id="PF00153">
    <property type="entry name" value="Mito_carr"/>
    <property type="match status" value="1"/>
</dbReference>
<evidence type="ECO:0000256" key="5">
    <source>
        <dbReference type="RuleBase" id="RU000488"/>
    </source>
</evidence>
<keyword evidence="2 4" id="KW-0812">Transmembrane</keyword>
<keyword evidence="3 4" id="KW-0472">Membrane</keyword>
<dbReference type="InterPro" id="IPR023395">
    <property type="entry name" value="MCP_dom_sf"/>
</dbReference>
<reference evidence="6" key="1">
    <citation type="submission" date="2019-03" db="EMBL/GenBank/DDBJ databases">
        <authorList>
            <person name="Mank J."/>
            <person name="Almeida P."/>
        </authorList>
    </citation>
    <scope>NUCLEOTIDE SEQUENCE</scope>
    <source>
        <strain evidence="6">78183</strain>
    </source>
</reference>
<evidence type="ECO:0000256" key="3">
    <source>
        <dbReference type="ARBA" id="ARBA00023136"/>
    </source>
</evidence>
<sequence>MDSIAQVELVMSLERRSSASQVVKSLIKDDGWTGFYRGLGPRFFSMSAWGTTMILAYEYLKRVCAKDE</sequence>
<evidence type="ECO:0000313" key="6">
    <source>
        <dbReference type="EMBL" id="VFU46527.1"/>
    </source>
</evidence>
<organism evidence="6">
    <name type="scientific">Salix viminalis</name>
    <name type="common">Common osier</name>
    <name type="synonym">Basket willow</name>
    <dbReference type="NCBI Taxonomy" id="40686"/>
    <lineage>
        <taxon>Eukaryota</taxon>
        <taxon>Viridiplantae</taxon>
        <taxon>Streptophyta</taxon>
        <taxon>Embryophyta</taxon>
        <taxon>Tracheophyta</taxon>
        <taxon>Spermatophyta</taxon>
        <taxon>Magnoliopsida</taxon>
        <taxon>eudicotyledons</taxon>
        <taxon>Gunneridae</taxon>
        <taxon>Pentapetalae</taxon>
        <taxon>rosids</taxon>
        <taxon>fabids</taxon>
        <taxon>Malpighiales</taxon>
        <taxon>Salicaceae</taxon>
        <taxon>Saliceae</taxon>
        <taxon>Salix</taxon>
    </lineage>
</organism>
<dbReference type="GO" id="GO:0016020">
    <property type="term" value="C:membrane"/>
    <property type="evidence" value="ECO:0007669"/>
    <property type="project" value="UniProtKB-SubCell"/>
</dbReference>
<keyword evidence="5" id="KW-0813">Transport</keyword>
<protein>
    <recommendedName>
        <fullName evidence="7">Mitochondrial carrier protein</fullName>
    </recommendedName>
</protein>
<evidence type="ECO:0000256" key="4">
    <source>
        <dbReference type="PROSITE-ProRule" id="PRU00282"/>
    </source>
</evidence>
<dbReference type="EMBL" id="CAADRP010001643">
    <property type="protein sequence ID" value="VFU46527.1"/>
    <property type="molecule type" value="Genomic_DNA"/>
</dbReference>
<feature type="repeat" description="Solcar" evidence="4">
    <location>
        <begin position="1"/>
        <end position="63"/>
    </location>
</feature>
<dbReference type="PROSITE" id="PS50920">
    <property type="entry name" value="SOLCAR"/>
    <property type="match status" value="1"/>
</dbReference>
<dbReference type="InterPro" id="IPR018108">
    <property type="entry name" value="MCP_transmembrane"/>
</dbReference>
<comment type="similarity">
    <text evidence="5">Belongs to the mitochondrial carrier (TC 2.A.29) family.</text>
</comment>
<dbReference type="SUPFAM" id="SSF103506">
    <property type="entry name" value="Mitochondrial carrier"/>
    <property type="match status" value="1"/>
</dbReference>
<gene>
    <name evidence="6" type="ORF">SVIM_LOCUS295131</name>
</gene>
<comment type="subcellular location">
    <subcellularLocation>
        <location evidence="1">Membrane</location>
        <topology evidence="1">Multi-pass membrane protein</topology>
    </subcellularLocation>
</comment>
<accession>A0A6N2LZ60</accession>
<proteinExistence type="inferred from homology"/>
<dbReference type="PANTHER" id="PTHR46080">
    <property type="entry name" value="MITOCHONDRIAL SUBSTRATE CARRIER FAMILY PROTEIN J"/>
    <property type="match status" value="1"/>
</dbReference>
<dbReference type="Gene3D" id="1.50.40.10">
    <property type="entry name" value="Mitochondrial carrier domain"/>
    <property type="match status" value="1"/>
</dbReference>
<evidence type="ECO:0000256" key="2">
    <source>
        <dbReference type="ARBA" id="ARBA00022692"/>
    </source>
</evidence>
<dbReference type="AlphaFoldDB" id="A0A6N2LZ60"/>